<proteinExistence type="inferred from homology"/>
<feature type="transmembrane region" description="Helical" evidence="7">
    <location>
        <begin position="272"/>
        <end position="298"/>
    </location>
</feature>
<feature type="transmembrane region" description="Helical" evidence="7">
    <location>
        <begin position="21"/>
        <end position="44"/>
    </location>
</feature>
<comment type="similarity">
    <text evidence="6">Belongs to the ABC-4 integral membrane protein family.</text>
</comment>
<feature type="transmembrane region" description="Helical" evidence="7">
    <location>
        <begin position="488"/>
        <end position="507"/>
    </location>
</feature>
<comment type="caution">
    <text evidence="9">The sequence shown here is derived from an EMBL/GenBank/DDBJ whole genome shotgun (WGS) entry which is preliminary data.</text>
</comment>
<accession>A0ABP8ASE8</accession>
<gene>
    <name evidence="9" type="ORF">GCM10022252_25010</name>
</gene>
<evidence type="ECO:0000256" key="5">
    <source>
        <dbReference type="ARBA" id="ARBA00023136"/>
    </source>
</evidence>
<feature type="transmembrane region" description="Helical" evidence="7">
    <location>
        <begin position="412"/>
        <end position="432"/>
    </location>
</feature>
<keyword evidence="4 7" id="KW-1133">Transmembrane helix</keyword>
<dbReference type="InterPro" id="IPR003838">
    <property type="entry name" value="ABC3_permease_C"/>
</dbReference>
<feature type="transmembrane region" description="Helical" evidence="7">
    <location>
        <begin position="774"/>
        <end position="804"/>
    </location>
</feature>
<evidence type="ECO:0000256" key="4">
    <source>
        <dbReference type="ARBA" id="ARBA00022989"/>
    </source>
</evidence>
<evidence type="ECO:0000256" key="7">
    <source>
        <dbReference type="SAM" id="Phobius"/>
    </source>
</evidence>
<feature type="transmembrane region" description="Helical" evidence="7">
    <location>
        <begin position="728"/>
        <end position="753"/>
    </location>
</feature>
<dbReference type="Proteomes" id="UP001501251">
    <property type="component" value="Unassembled WGS sequence"/>
</dbReference>
<dbReference type="RefSeq" id="WP_344917951.1">
    <property type="nucleotide sequence ID" value="NZ_BAABAQ010000003.1"/>
</dbReference>
<feature type="transmembrane region" description="Helical" evidence="7">
    <location>
        <begin position="834"/>
        <end position="858"/>
    </location>
</feature>
<organism evidence="9 10">
    <name type="scientific">Streptosporangium oxazolinicum</name>
    <dbReference type="NCBI Taxonomy" id="909287"/>
    <lineage>
        <taxon>Bacteria</taxon>
        <taxon>Bacillati</taxon>
        <taxon>Actinomycetota</taxon>
        <taxon>Actinomycetes</taxon>
        <taxon>Streptosporangiales</taxon>
        <taxon>Streptosporangiaceae</taxon>
        <taxon>Streptosporangium</taxon>
    </lineage>
</organism>
<dbReference type="PANTHER" id="PTHR30572:SF4">
    <property type="entry name" value="ABC TRANSPORTER PERMEASE YTRF"/>
    <property type="match status" value="1"/>
</dbReference>
<keyword evidence="10" id="KW-1185">Reference proteome</keyword>
<evidence type="ECO:0000256" key="1">
    <source>
        <dbReference type="ARBA" id="ARBA00004651"/>
    </source>
</evidence>
<dbReference type="Pfam" id="PF02687">
    <property type="entry name" value="FtsX"/>
    <property type="match status" value="1"/>
</dbReference>
<keyword evidence="3 7" id="KW-0812">Transmembrane</keyword>
<dbReference type="EMBL" id="BAABAQ010000003">
    <property type="protein sequence ID" value="GAA4188935.1"/>
    <property type="molecule type" value="Genomic_DNA"/>
</dbReference>
<name>A0ABP8ASE8_9ACTN</name>
<reference evidence="10" key="1">
    <citation type="journal article" date="2019" name="Int. J. Syst. Evol. Microbiol.">
        <title>The Global Catalogue of Microorganisms (GCM) 10K type strain sequencing project: providing services to taxonomists for standard genome sequencing and annotation.</title>
        <authorList>
            <consortium name="The Broad Institute Genomics Platform"/>
            <consortium name="The Broad Institute Genome Sequencing Center for Infectious Disease"/>
            <person name="Wu L."/>
            <person name="Ma J."/>
        </authorList>
    </citation>
    <scope>NUCLEOTIDE SEQUENCE [LARGE SCALE GENOMIC DNA]</scope>
    <source>
        <strain evidence="10">JCM 17388</strain>
    </source>
</reference>
<keyword evidence="2" id="KW-1003">Cell membrane</keyword>
<evidence type="ECO:0000256" key="2">
    <source>
        <dbReference type="ARBA" id="ARBA00022475"/>
    </source>
</evidence>
<feature type="transmembrane region" description="Helical" evidence="7">
    <location>
        <begin position="367"/>
        <end position="391"/>
    </location>
</feature>
<feature type="transmembrane region" description="Helical" evidence="7">
    <location>
        <begin position="438"/>
        <end position="459"/>
    </location>
</feature>
<keyword evidence="5 7" id="KW-0472">Membrane</keyword>
<sequence length="869" mass="89739">MSALLAALRISRGDARRARGRSALIMLMIGLPVLVITAFVVLVATADINPREGLTADIGAADARIRMTAVQGKLKQNISGKTWMSPSGSSTALTRPWTEAAVARLLEPGTRLLPVYEGSVDYMARDGRDHVSALEVDLRDPLTAGMYRLARGRTPVSAQEIAVTPEILERGARLGAPLEVTRDRKPMRVVGVVEPPHRVREAEIVGLPGTLLFDRPGTTQGTGWLADTPGPVTWAVVQRLNAAGLLAVSRAVVENPPDGDEFLSTSYDENQIAGIGLAGVMIVLEVVLLAGPAFAVGLRRRRRELALVAAQGGSPAHLRLIVLADGVVLGCGAAVIGLVLGVGLAWASTPSLLGELVGVAGPLEIPWGPVTAVALLGAASGLVAALIPAARAARQDPAAVLAGRGSAVRDRVGRPALGLLLLAAGAAATVLAVRYDVVWVYCAAVLAQLGLVALAPRLVRGAAGLAARLPLPFRLAARDASRHRGRTASAVAAVMTATAAVVAVAIANNSNFAHNRDSFQAIVPAGTMTIQAGKLDDDRWATLKATARRELPGVPLIEGAVATDTGGLAVGMVVRSAGGTVMADSYLGLPIGDERLLTLVQGRRDPVASAAFASGKAVVFHPRLIRDGRLPLILEPTEGEDPPPGEITVPAVLARAADPQQAVAVLPPAALRSAGLETRPRVLYADAASHDLTPRQELDLEWELAGVVPRTDLRVTIQHGFQNDVVPVLWLLMGAAFILVLGGTFVATGLAAADMRSDLATMAAVGAPPGTRRLVVAGQAGFIAGLGVLTGAVAGAVTGVAAAWPMTTSTYGSVMLTPAGEIPPLSSVPPTIEIPWLLLVAVVIGLPVLAALVAGAFARTRVTLTRRTG</sequence>
<evidence type="ECO:0000313" key="10">
    <source>
        <dbReference type="Proteomes" id="UP001501251"/>
    </source>
</evidence>
<comment type="subcellular location">
    <subcellularLocation>
        <location evidence="1">Cell membrane</location>
        <topology evidence="1">Multi-pass membrane protein</topology>
    </subcellularLocation>
</comment>
<evidence type="ECO:0000256" key="3">
    <source>
        <dbReference type="ARBA" id="ARBA00022692"/>
    </source>
</evidence>
<dbReference type="InterPro" id="IPR050250">
    <property type="entry name" value="Macrolide_Exporter_MacB"/>
</dbReference>
<evidence type="ECO:0000313" key="9">
    <source>
        <dbReference type="EMBL" id="GAA4188935.1"/>
    </source>
</evidence>
<feature type="transmembrane region" description="Helical" evidence="7">
    <location>
        <begin position="318"/>
        <end position="347"/>
    </location>
</feature>
<protein>
    <recommendedName>
        <fullName evidence="8">ABC3 transporter permease C-terminal domain-containing protein</fullName>
    </recommendedName>
</protein>
<dbReference type="PANTHER" id="PTHR30572">
    <property type="entry name" value="MEMBRANE COMPONENT OF TRANSPORTER-RELATED"/>
    <property type="match status" value="1"/>
</dbReference>
<feature type="domain" description="ABC3 transporter permease C-terminal" evidence="8">
    <location>
        <begin position="278"/>
        <end position="397"/>
    </location>
</feature>
<evidence type="ECO:0000256" key="6">
    <source>
        <dbReference type="ARBA" id="ARBA00038076"/>
    </source>
</evidence>
<evidence type="ECO:0000259" key="8">
    <source>
        <dbReference type="Pfam" id="PF02687"/>
    </source>
</evidence>